<organism evidence="3 4">
    <name type="scientific">bacterium (Candidatus Gribaldobacteria) CG02_land_8_20_14_3_00_41_15</name>
    <dbReference type="NCBI Taxonomy" id="2014270"/>
    <lineage>
        <taxon>Bacteria</taxon>
        <taxon>Candidatus Gribaldobacteria</taxon>
    </lineage>
</organism>
<comment type="caution">
    <text evidence="3">The sequence shown here is derived from an EMBL/GenBank/DDBJ whole genome shotgun (WGS) entry which is preliminary data.</text>
</comment>
<feature type="transmembrane region" description="Helical" evidence="1">
    <location>
        <begin position="119"/>
        <end position="141"/>
    </location>
</feature>
<dbReference type="EMBL" id="PETV01000037">
    <property type="protein sequence ID" value="PIV47212.1"/>
    <property type="molecule type" value="Genomic_DNA"/>
</dbReference>
<evidence type="ECO:0008006" key="5">
    <source>
        <dbReference type="Google" id="ProtNLM"/>
    </source>
</evidence>
<sequence length="236" mass="26385">MLVIAAVIVVLLLLLAFYATAADRVVYTVKKGDTLGELMFTWKVQSVEVEKLFTWNPGLGTQVKIGQEIVYYLPDRSEAKMKLSEQEIKKVVEATMSQIQAKAPASIPKNSKKGQALQLIWISVLIAVVVIIVTVLIAFSLRRSKRKTSNETAKKTTVVTIALGDNGLYVTDLEFDPATGRWLTPFRHLSGGDRMWGKTEGEARRSARKCWQNTAEYGDQIQKLISKGIIREKTKK</sequence>
<keyword evidence="2" id="KW-0732">Signal</keyword>
<keyword evidence="1" id="KW-0812">Transmembrane</keyword>
<dbReference type="InterPro" id="IPR036779">
    <property type="entry name" value="LysM_dom_sf"/>
</dbReference>
<accession>A0A2M7DEC0</accession>
<name>A0A2M7DEC0_9BACT</name>
<gene>
    <name evidence="3" type="ORF">COS21_01140</name>
</gene>
<feature type="non-terminal residue" evidence="3">
    <location>
        <position position="236"/>
    </location>
</feature>
<feature type="chain" id="PRO_5014701853" description="LysM domain-containing protein" evidence="2">
    <location>
        <begin position="22"/>
        <end position="236"/>
    </location>
</feature>
<dbReference type="CDD" id="cd00118">
    <property type="entry name" value="LysM"/>
    <property type="match status" value="1"/>
</dbReference>
<dbReference type="Proteomes" id="UP000229030">
    <property type="component" value="Unassembled WGS sequence"/>
</dbReference>
<keyword evidence="1" id="KW-0472">Membrane</keyword>
<evidence type="ECO:0000313" key="4">
    <source>
        <dbReference type="Proteomes" id="UP000229030"/>
    </source>
</evidence>
<dbReference type="InterPro" id="IPR018392">
    <property type="entry name" value="LysM"/>
</dbReference>
<dbReference type="AlphaFoldDB" id="A0A2M7DEC0"/>
<evidence type="ECO:0000313" key="3">
    <source>
        <dbReference type="EMBL" id="PIV47212.1"/>
    </source>
</evidence>
<reference evidence="4" key="1">
    <citation type="submission" date="2017-09" db="EMBL/GenBank/DDBJ databases">
        <title>Depth-based differentiation of microbial function through sediment-hosted aquifers and enrichment of novel symbionts in the deep terrestrial subsurface.</title>
        <authorList>
            <person name="Probst A.J."/>
            <person name="Ladd B."/>
            <person name="Jarett J.K."/>
            <person name="Geller-Mcgrath D.E."/>
            <person name="Sieber C.M.K."/>
            <person name="Emerson J.B."/>
            <person name="Anantharaman K."/>
            <person name="Thomas B.C."/>
            <person name="Malmstrom R."/>
            <person name="Stieglmeier M."/>
            <person name="Klingl A."/>
            <person name="Woyke T."/>
            <person name="Ryan C.M."/>
            <person name="Banfield J.F."/>
        </authorList>
    </citation>
    <scope>NUCLEOTIDE SEQUENCE [LARGE SCALE GENOMIC DNA]</scope>
</reference>
<protein>
    <recommendedName>
        <fullName evidence="5">LysM domain-containing protein</fullName>
    </recommendedName>
</protein>
<evidence type="ECO:0000256" key="1">
    <source>
        <dbReference type="SAM" id="Phobius"/>
    </source>
</evidence>
<keyword evidence="1" id="KW-1133">Transmembrane helix</keyword>
<evidence type="ECO:0000256" key="2">
    <source>
        <dbReference type="SAM" id="SignalP"/>
    </source>
</evidence>
<proteinExistence type="predicted"/>
<feature type="signal peptide" evidence="2">
    <location>
        <begin position="1"/>
        <end position="21"/>
    </location>
</feature>
<dbReference type="Gene3D" id="3.10.350.10">
    <property type="entry name" value="LysM domain"/>
    <property type="match status" value="1"/>
</dbReference>